<dbReference type="NCBIfam" id="TIGR00724">
    <property type="entry name" value="urea_amlyse_rel"/>
    <property type="match status" value="1"/>
</dbReference>
<feature type="domain" description="Carboxyltransferase" evidence="4">
    <location>
        <begin position="25"/>
        <end position="300"/>
    </location>
</feature>
<comment type="caution">
    <text evidence="5">The sequence shown here is derived from an EMBL/GenBank/DDBJ whole genome shotgun (WGS) entry which is preliminary data.</text>
</comment>
<reference evidence="5 6" key="1">
    <citation type="submission" date="2020-08" db="EMBL/GenBank/DDBJ databases">
        <title>Genomic Encyclopedia of Type Strains, Phase IV (KMG-IV): sequencing the most valuable type-strain genomes for metagenomic binning, comparative biology and taxonomic classification.</title>
        <authorList>
            <person name="Goeker M."/>
        </authorList>
    </citation>
    <scope>NUCLEOTIDE SEQUENCE [LARGE SCALE GENOMIC DNA]</scope>
    <source>
        <strain evidence="5 6">DSM 26575</strain>
    </source>
</reference>
<dbReference type="Gene3D" id="2.40.100.10">
    <property type="entry name" value="Cyclophilin-like"/>
    <property type="match status" value="1"/>
</dbReference>
<proteinExistence type="predicted"/>
<dbReference type="GO" id="GO:0005524">
    <property type="term" value="F:ATP binding"/>
    <property type="evidence" value="ECO:0007669"/>
    <property type="project" value="UniProtKB-KW"/>
</dbReference>
<protein>
    <submittedName>
        <fullName evidence="5">Allophanate hydrolase</fullName>
        <ecNumber evidence="5">3.5.1.54</ecNumber>
    </submittedName>
</protein>
<dbReference type="AlphaFoldDB" id="A0A7W6CUC0"/>
<sequence>MTVLHIKQAGPMLTVQDLGRTGLMHLGVSGAGAMDLMSMLIGNRLVGNADRDATLEFAHVGGAFEVEAPVRFAVTGGAVDITVDGEARHGWESHWLMPGEVLKIGALRQVVWGYLAISGGLETPKVLEARSTHLRSGLGGVDGRRLAIGDRLPLGETTQAPLLALRKPFSRSGGPVRVVPGPQADHFDAAAWKNFLREPFHVTPSRDRMAQVLDGPAIHAFAGHDIVSDGTVAGSIQVPSSGRPIVLMAERQTTGGYPKIATVASVDLARLAQTTTGSAIRFKSVSQEEAEDLLIARNEALADILTSLEEKPLRMDAPMR</sequence>
<keyword evidence="2 5" id="KW-0378">Hydrolase</keyword>
<accession>A0A7W6CUC0</accession>
<dbReference type="GO" id="GO:0004039">
    <property type="term" value="F:allophanate hydrolase activity"/>
    <property type="evidence" value="ECO:0007669"/>
    <property type="project" value="UniProtKB-EC"/>
</dbReference>
<keyword evidence="3" id="KW-0067">ATP-binding</keyword>
<evidence type="ECO:0000256" key="1">
    <source>
        <dbReference type="ARBA" id="ARBA00022741"/>
    </source>
</evidence>
<name>A0A7W6CUC0_9HYPH</name>
<organism evidence="5 6">
    <name type="scientific">Rhizobium metallidurans</name>
    <dbReference type="NCBI Taxonomy" id="1265931"/>
    <lineage>
        <taxon>Bacteria</taxon>
        <taxon>Pseudomonadati</taxon>
        <taxon>Pseudomonadota</taxon>
        <taxon>Alphaproteobacteria</taxon>
        <taxon>Hyphomicrobiales</taxon>
        <taxon>Rhizobiaceae</taxon>
        <taxon>Rhizobium/Agrobacterium group</taxon>
        <taxon>Rhizobium</taxon>
    </lineage>
</organism>
<dbReference type="PANTHER" id="PTHR43309">
    <property type="entry name" value="5-OXOPROLINASE SUBUNIT C"/>
    <property type="match status" value="1"/>
</dbReference>
<dbReference type="SMART" id="SM00797">
    <property type="entry name" value="AHS2"/>
    <property type="match status" value="1"/>
</dbReference>
<dbReference type="SUPFAM" id="SSF50891">
    <property type="entry name" value="Cyclophilin-like"/>
    <property type="match status" value="1"/>
</dbReference>
<evidence type="ECO:0000313" key="5">
    <source>
        <dbReference type="EMBL" id="MBB3965298.1"/>
    </source>
</evidence>
<dbReference type="Proteomes" id="UP000582090">
    <property type="component" value="Unassembled WGS sequence"/>
</dbReference>
<evidence type="ECO:0000256" key="2">
    <source>
        <dbReference type="ARBA" id="ARBA00022801"/>
    </source>
</evidence>
<keyword evidence="6" id="KW-1185">Reference proteome</keyword>
<gene>
    <name evidence="5" type="ORF">GGQ67_002971</name>
</gene>
<evidence type="ECO:0000259" key="4">
    <source>
        <dbReference type="SMART" id="SM00797"/>
    </source>
</evidence>
<dbReference type="InterPro" id="IPR029000">
    <property type="entry name" value="Cyclophilin-like_dom_sf"/>
</dbReference>
<dbReference type="EMBL" id="JACIDW010000009">
    <property type="protein sequence ID" value="MBB3965298.1"/>
    <property type="molecule type" value="Genomic_DNA"/>
</dbReference>
<keyword evidence="1" id="KW-0547">Nucleotide-binding</keyword>
<dbReference type="PANTHER" id="PTHR43309:SF5">
    <property type="entry name" value="5-OXOPROLINASE SUBUNIT C"/>
    <property type="match status" value="1"/>
</dbReference>
<dbReference type="InterPro" id="IPR003778">
    <property type="entry name" value="CT_A_B"/>
</dbReference>
<dbReference type="EC" id="3.5.1.54" evidence="5"/>
<evidence type="ECO:0000313" key="6">
    <source>
        <dbReference type="Proteomes" id="UP000582090"/>
    </source>
</evidence>
<evidence type="ECO:0000256" key="3">
    <source>
        <dbReference type="ARBA" id="ARBA00022840"/>
    </source>
</evidence>
<dbReference type="Pfam" id="PF02626">
    <property type="entry name" value="CT_A_B"/>
    <property type="match status" value="1"/>
</dbReference>
<dbReference type="RefSeq" id="WP_183900874.1">
    <property type="nucleotide sequence ID" value="NZ_JACIDW010000009.1"/>
</dbReference>
<dbReference type="InterPro" id="IPR052708">
    <property type="entry name" value="PxpC"/>
</dbReference>